<sequence>MIKIIPALFAFTVLTGCQSAYYAAWEKVGVEKRDIMVDRVEDAKESQEDAQQQFSDALEQFTHLMNYDGGELQDVYEELKDQYEESNQAATEVTKRINKVQSVADALFDEWETELDKYSNPDLRRESANKLKDTQRRYASLLKSMRKAEAKMEPVLSALQDNVLYLKHNLNATAIGALQSEFNGVKNDINQLIAEMNNAIKESNAFISSMRD</sequence>
<protein>
    <submittedName>
        <fullName evidence="2">DUF2959 domain-containing protein</fullName>
    </submittedName>
</protein>
<proteinExistence type="predicted"/>
<dbReference type="Proteomes" id="UP000622604">
    <property type="component" value="Unassembled WGS sequence"/>
</dbReference>
<dbReference type="EMBL" id="JAEILT010000021">
    <property type="protein sequence ID" value="MBJ2137577.1"/>
    <property type="molecule type" value="Genomic_DNA"/>
</dbReference>
<feature type="coiled-coil region" evidence="1">
    <location>
        <begin position="40"/>
        <end position="96"/>
    </location>
</feature>
<evidence type="ECO:0000313" key="4">
    <source>
        <dbReference type="Proteomes" id="UP000622604"/>
    </source>
</evidence>
<keyword evidence="1" id="KW-0175">Coiled coil</keyword>
<dbReference type="PROSITE" id="PS51257">
    <property type="entry name" value="PROKAR_LIPOPROTEIN"/>
    <property type="match status" value="1"/>
</dbReference>
<evidence type="ECO:0000313" key="5">
    <source>
        <dbReference type="Proteomes" id="UP000649232"/>
    </source>
</evidence>
<name>A0A8H9IDF2_9ALTE</name>
<dbReference type="Pfam" id="PF11172">
    <property type="entry name" value="DUF2959"/>
    <property type="match status" value="1"/>
</dbReference>
<gene>
    <name evidence="2" type="ORF">GCM10011274_36850</name>
    <name evidence="3" type="ORF">JEU11_14035</name>
</gene>
<dbReference type="Proteomes" id="UP000649232">
    <property type="component" value="Unassembled WGS sequence"/>
</dbReference>
<reference evidence="2" key="2">
    <citation type="submission" date="2020-09" db="EMBL/GenBank/DDBJ databases">
        <authorList>
            <person name="Sun Q."/>
            <person name="Kim S."/>
        </authorList>
    </citation>
    <scope>NUCLEOTIDE SEQUENCE</scope>
    <source>
        <strain evidence="2">KCTC 32337</strain>
    </source>
</reference>
<organism evidence="2 4">
    <name type="scientific">Paraglaciecola chathamensis</name>
    <dbReference type="NCBI Taxonomy" id="368405"/>
    <lineage>
        <taxon>Bacteria</taxon>
        <taxon>Pseudomonadati</taxon>
        <taxon>Pseudomonadota</taxon>
        <taxon>Gammaproteobacteria</taxon>
        <taxon>Alteromonadales</taxon>
        <taxon>Alteromonadaceae</taxon>
        <taxon>Paraglaciecola</taxon>
    </lineage>
</organism>
<dbReference type="InterPro" id="IPR021342">
    <property type="entry name" value="DUF2959"/>
</dbReference>
<evidence type="ECO:0000256" key="1">
    <source>
        <dbReference type="SAM" id="Coils"/>
    </source>
</evidence>
<evidence type="ECO:0000313" key="2">
    <source>
        <dbReference type="EMBL" id="GGZ75222.1"/>
    </source>
</evidence>
<reference evidence="2" key="1">
    <citation type="journal article" date="2014" name="Int. J. Syst. Evol. Microbiol.">
        <title>Complete genome sequence of Corynebacterium casei LMG S-19264T (=DSM 44701T), isolated from a smear-ripened cheese.</title>
        <authorList>
            <consortium name="US DOE Joint Genome Institute (JGI-PGF)"/>
            <person name="Walter F."/>
            <person name="Albersmeier A."/>
            <person name="Kalinowski J."/>
            <person name="Ruckert C."/>
        </authorList>
    </citation>
    <scope>NUCLEOTIDE SEQUENCE</scope>
    <source>
        <strain evidence="2">KCTC 32337</strain>
    </source>
</reference>
<reference evidence="3 5" key="3">
    <citation type="submission" date="2020-12" db="EMBL/GenBank/DDBJ databases">
        <title>Draft genome sequences of nine environmental bacterial isolates colonizing plastic.</title>
        <authorList>
            <person name="Borre I."/>
            <person name="Sonnenschein E.C."/>
        </authorList>
    </citation>
    <scope>NUCLEOTIDE SEQUENCE [LARGE SCALE GENOMIC DNA]</scope>
    <source>
        <strain evidence="3 5">IB30</strain>
    </source>
</reference>
<comment type="caution">
    <text evidence="2">The sequence shown here is derived from an EMBL/GenBank/DDBJ whole genome shotgun (WGS) entry which is preliminary data.</text>
</comment>
<accession>A0A8H9IDF2</accession>
<dbReference type="EMBL" id="BMZC01000012">
    <property type="protein sequence ID" value="GGZ75222.1"/>
    <property type="molecule type" value="Genomic_DNA"/>
</dbReference>
<evidence type="ECO:0000313" key="3">
    <source>
        <dbReference type="EMBL" id="MBJ2137577.1"/>
    </source>
</evidence>
<dbReference type="RefSeq" id="WP_007984391.1">
    <property type="nucleotide sequence ID" value="NZ_BMZC01000012.1"/>
</dbReference>
<dbReference type="AlphaFoldDB" id="A0A8H9IDF2"/>